<dbReference type="RefSeq" id="XP_009013137.1">
    <property type="nucleotide sequence ID" value="XM_009014889.1"/>
</dbReference>
<feature type="compositionally biased region" description="Polar residues" evidence="11">
    <location>
        <begin position="356"/>
        <end position="366"/>
    </location>
</feature>
<dbReference type="PANTHER" id="PTHR24123">
    <property type="entry name" value="ANKYRIN REPEAT-CONTAINING"/>
    <property type="match status" value="1"/>
</dbReference>
<dbReference type="CTD" id="20211681"/>
<sequence length="1753" mass="198578">MVDNMVEILIADMVENLIDNTFNDNNRMDSLLCTWQHRKEIAKVNSQARNGLTALHLAAQEDYVPVAEVLVRYKADIDPLTKAGYTPLHTACHFGKLNMIDFLLRRSANVAAKTKTGHTPLHQAAQQGHLLVTQMLLKAKANPNEVNEDGQTALWIAEQLGYISVVELLRDITTVPSSKQTSSSKYRMIEPETMHDVAMSDDEDDDKGELGDQSYMYLTTGEDMRGFGDDSSQQKDSMVTDNRGSMRVSVGNQEDVRWTQGTDPSKKIAMDGDVVRTTYAGYSKDILQTKQQQQQQQPQYPKQNMRDSYNTTTTTNVPTLHETHFDDADQEHKYENFDPKKFKQDIKKQHLGFGDSNYNTNYSNDINRNKYPDQYDLESDRMKNDRSGVVRQTDYYKAGSSGALSDLQRDRLLKERQDNNLNNATSDENYPVSNRQTLVGSNKQLSQQQQKQQDDKLYEQKYNTIPDLKTTVDNDTNQYRTTKNDMNNIRSSGVSPIVSHGIPYFKSNISETDSHVFGSTYSGMSYASSFDPDNVALSRQPIFQGFLVSFMVDARGGAMRGCRHSGIRIIIPPGRASQPTRVTCKLIKKDKVNQLPPLMEGEALGSRVLLMGPSGAKFLGPVILEVPHFASLRDNEREIVVWRSDNGMTWKEHTELGTLDAVMKTISGSFDDLESAEDLYHRRITRIISNDFPKYFALVTRIRQDTSTLGPQGGVIVSSIMPQVQAAFPPGALTKSIKLCLQTQRLPVEFVKKMVGGRVSVSPIATVEPRRRKFHRPITITLPLDAELVANNKNIDKSPSLRLLCSMNDGMTPTEWEDITGTTPMSLTNNCISFPIAVSARYWLINTPRYKEAVMIATPMFMEASAVPFVANFVVFAKRRDPLDGQLRIFCMTDDKMDKTLESQEKFIEVARSRDIEVLDERPQWIECHGNLVPVLKSDHVDRQPYINFRAFKENRLSLNVRVRDLSQEPTANLLFMAEPREIKDQLPLCNLSVVLPSMEEQQRLDTANDVTELQKRLDELRKLDLNDEDQISKTELRLTDIAEYLEDDWIPLAYQLQISEEDITNIQSKYGYIPEQALVMLHLWMERNKDVASGNVLEKSLREIGREDIIQKCIFFLQDVTDENEIKEAKNVIYSSSGHPESLPTSAVSDTHSPAFQGHVFSFDGNALCSWYAAKELSKSILAEQVVAPHHDPSSSSLPQNAQIDSDEGSKTIPEQMHQSTNNNLTTFNKVPESAQIVAEKIQVIPEKVHVVSEEMLIGPKLVSICFDNKKNIIENEQKFIQKGVHDERKISNEMEDNKDKIERVSSKQTISEEICTASKDVQTVQDDEKQNLVLSPKYKKPGVAPKAFEDWVECQEMTYNVNGNALKDTNFKSSLDRQNSEELNESELARHMRKTPSAEELLREGEKEIEVRVEMEDDDQVLDDGTVVKRQVITRSHVAIPEISLDNLETTQFERLVKVEVEEDVLELPPGIADPGDVDPDTVTSKTYISRETGYFSDFTHGEKIPFYRKITKTVINLIGERNLPSSHDSPIKMPKFLLNADAQLVLDSNADELSDEAGLIVDRAVKLALEQIQSESEQLEDYENELDLSNIDSSVAVRVYTDTIEKEPEIETDVKEFEETLDDGTVVDYDDESSLPWNTYERPENAENTKDSKTECEEYEDVQEDGTLVKRKVVTTTERQLTTERVVLEGDISLDEEDDENLHFKGSDFRSTSEILSSVSESDKKYPAPQKILLRVKKISTSGSEFQKNL</sequence>
<dbReference type="InterPro" id="IPR011029">
    <property type="entry name" value="DEATH-like_dom_sf"/>
</dbReference>
<feature type="repeat" description="ANK" evidence="9">
    <location>
        <begin position="83"/>
        <end position="115"/>
    </location>
</feature>
<evidence type="ECO:0000313" key="14">
    <source>
        <dbReference type="EMBL" id="ESO09115.1"/>
    </source>
</evidence>
<feature type="region of interest" description="Disordered" evidence="11">
    <location>
        <begin position="1189"/>
        <end position="1214"/>
    </location>
</feature>
<dbReference type="SUPFAM" id="SSF48403">
    <property type="entry name" value="Ankyrin repeat"/>
    <property type="match status" value="1"/>
</dbReference>
<dbReference type="GO" id="GO:0007165">
    <property type="term" value="P:signal transduction"/>
    <property type="evidence" value="ECO:0007669"/>
    <property type="project" value="InterPro"/>
</dbReference>
<dbReference type="GO" id="GO:0005856">
    <property type="term" value="C:cytoskeleton"/>
    <property type="evidence" value="ECO:0007669"/>
    <property type="project" value="UniProtKB-SubCell"/>
</dbReference>
<dbReference type="Gene3D" id="2.60.220.30">
    <property type="match status" value="2"/>
</dbReference>
<feature type="repeat" description="ANK" evidence="9">
    <location>
        <begin position="50"/>
        <end position="82"/>
    </location>
</feature>
<organism evidence="15 16">
    <name type="scientific">Helobdella robusta</name>
    <name type="common">Californian leech</name>
    <dbReference type="NCBI Taxonomy" id="6412"/>
    <lineage>
        <taxon>Eukaryota</taxon>
        <taxon>Metazoa</taxon>
        <taxon>Spiralia</taxon>
        <taxon>Lophotrochozoa</taxon>
        <taxon>Annelida</taxon>
        <taxon>Clitellata</taxon>
        <taxon>Hirudinea</taxon>
        <taxon>Rhynchobdellida</taxon>
        <taxon>Glossiphoniidae</taxon>
        <taxon>Helobdella</taxon>
    </lineage>
</organism>
<dbReference type="EMBL" id="KB096023">
    <property type="protein sequence ID" value="ESO09115.1"/>
    <property type="molecule type" value="Genomic_DNA"/>
</dbReference>
<dbReference type="Gene3D" id="2.60.40.2660">
    <property type="match status" value="1"/>
</dbReference>
<evidence type="ECO:0000256" key="8">
    <source>
        <dbReference type="ARBA" id="ARBA00023212"/>
    </source>
</evidence>
<feature type="compositionally biased region" description="Basic and acidic residues" evidence="11">
    <location>
        <begin position="1644"/>
        <end position="1656"/>
    </location>
</feature>
<feature type="domain" description="ZU5" evidence="13">
    <location>
        <begin position="546"/>
        <end position="701"/>
    </location>
</feature>
<dbReference type="EnsemblMetazoa" id="HelroT190718">
    <property type="protein sequence ID" value="HelroP190718"/>
    <property type="gene ID" value="HelroG190718"/>
</dbReference>
<dbReference type="Proteomes" id="UP000015101">
    <property type="component" value="Unassembled WGS sequence"/>
</dbReference>
<feature type="compositionally biased region" description="Low complexity" evidence="11">
    <location>
        <begin position="288"/>
        <end position="303"/>
    </location>
</feature>
<evidence type="ECO:0000313" key="15">
    <source>
        <dbReference type="EnsemblMetazoa" id="HelroP190718"/>
    </source>
</evidence>
<dbReference type="HOGENOM" id="CLU_239327_0_0_1"/>
<dbReference type="FunFam" id="2.60.220.30:FF:000002">
    <property type="entry name" value="Ankyrin-3 isoform 2"/>
    <property type="match status" value="1"/>
</dbReference>
<proteinExistence type="predicted"/>
<dbReference type="InterPro" id="IPR000488">
    <property type="entry name" value="Death_dom"/>
</dbReference>
<dbReference type="PROSITE" id="PS50297">
    <property type="entry name" value="ANK_REP_REGION"/>
    <property type="match status" value="3"/>
</dbReference>
<feature type="domain" description="Death" evidence="12">
    <location>
        <begin position="1035"/>
        <end position="1112"/>
    </location>
</feature>
<reference evidence="16" key="1">
    <citation type="submission" date="2012-12" db="EMBL/GenBank/DDBJ databases">
        <authorList>
            <person name="Hellsten U."/>
            <person name="Grimwood J."/>
            <person name="Chapman J.A."/>
            <person name="Shapiro H."/>
            <person name="Aerts A."/>
            <person name="Otillar R.P."/>
            <person name="Terry A.Y."/>
            <person name="Boore J.L."/>
            <person name="Simakov O."/>
            <person name="Marletaz F."/>
            <person name="Cho S.-J."/>
            <person name="Edsinger-Gonzales E."/>
            <person name="Havlak P."/>
            <person name="Kuo D.-H."/>
            <person name="Larsson T."/>
            <person name="Lv J."/>
            <person name="Arendt D."/>
            <person name="Savage R."/>
            <person name="Osoegawa K."/>
            <person name="de Jong P."/>
            <person name="Lindberg D.R."/>
            <person name="Seaver E.C."/>
            <person name="Weisblat D.A."/>
            <person name="Putnam N.H."/>
            <person name="Grigoriev I.V."/>
            <person name="Rokhsar D.S."/>
        </authorList>
    </citation>
    <scope>NUCLEOTIDE SEQUENCE</scope>
</reference>
<dbReference type="EMBL" id="AMQM01003171">
    <property type="status" value="NOT_ANNOTATED_CDS"/>
    <property type="molecule type" value="Genomic_DNA"/>
</dbReference>
<evidence type="ECO:0000259" key="12">
    <source>
        <dbReference type="PROSITE" id="PS50017"/>
    </source>
</evidence>
<evidence type="ECO:0000256" key="11">
    <source>
        <dbReference type="SAM" id="MobiDB-lite"/>
    </source>
</evidence>
<dbReference type="Gene3D" id="1.10.533.10">
    <property type="entry name" value="Death Domain, Fas"/>
    <property type="match status" value="1"/>
</dbReference>
<name>T1FS84_HELRO</name>
<evidence type="ECO:0000256" key="4">
    <source>
        <dbReference type="ARBA" id="ARBA00022553"/>
    </source>
</evidence>
<keyword evidence="3" id="KW-0963">Cytoplasm</keyword>
<accession>T1FS84</accession>
<evidence type="ECO:0000256" key="7">
    <source>
        <dbReference type="ARBA" id="ARBA00023136"/>
    </source>
</evidence>
<protein>
    <recommendedName>
        <fullName evidence="17">Death domain-containing protein</fullName>
    </recommendedName>
</protein>
<dbReference type="PROSITE" id="PS51145">
    <property type="entry name" value="ZU5"/>
    <property type="match status" value="2"/>
</dbReference>
<dbReference type="SUPFAM" id="SSF47986">
    <property type="entry name" value="DEATH domain"/>
    <property type="match status" value="1"/>
</dbReference>
<keyword evidence="10" id="KW-0175">Coiled coil</keyword>
<dbReference type="Pfam" id="PF12796">
    <property type="entry name" value="Ank_2"/>
    <property type="match status" value="2"/>
</dbReference>
<dbReference type="Pfam" id="PF00531">
    <property type="entry name" value="Death"/>
    <property type="match status" value="1"/>
</dbReference>
<dbReference type="OrthoDB" id="20872at2759"/>
<evidence type="ECO:0000259" key="13">
    <source>
        <dbReference type="PROSITE" id="PS51145"/>
    </source>
</evidence>
<dbReference type="STRING" id="6412.T1FS84"/>
<feature type="domain" description="ZU5" evidence="13">
    <location>
        <begin position="703"/>
        <end position="848"/>
    </location>
</feature>
<keyword evidence="4" id="KW-0597">Phosphoprotein</keyword>
<feature type="coiled-coil region" evidence="10">
    <location>
        <begin position="1568"/>
        <end position="1595"/>
    </location>
</feature>
<dbReference type="SMART" id="SM00218">
    <property type="entry name" value="ZU5"/>
    <property type="match status" value="1"/>
</dbReference>
<dbReference type="Pfam" id="PF17809">
    <property type="entry name" value="UPA_2"/>
    <property type="match status" value="1"/>
</dbReference>
<dbReference type="PROSITE" id="PS50017">
    <property type="entry name" value="DEATH_DOMAIN"/>
    <property type="match status" value="1"/>
</dbReference>
<dbReference type="KEGG" id="hro:HELRODRAFT_190718"/>
<dbReference type="InParanoid" id="T1FS84"/>
<dbReference type="SMART" id="SM00005">
    <property type="entry name" value="DEATH"/>
    <property type="match status" value="1"/>
</dbReference>
<keyword evidence="5" id="KW-0677">Repeat</keyword>
<keyword evidence="6 9" id="KW-0040">ANK repeat</keyword>
<reference evidence="14 16" key="2">
    <citation type="journal article" date="2013" name="Nature">
        <title>Insights into bilaterian evolution from three spiralian genomes.</title>
        <authorList>
            <person name="Simakov O."/>
            <person name="Marletaz F."/>
            <person name="Cho S.J."/>
            <person name="Edsinger-Gonzales E."/>
            <person name="Havlak P."/>
            <person name="Hellsten U."/>
            <person name="Kuo D.H."/>
            <person name="Larsson T."/>
            <person name="Lv J."/>
            <person name="Arendt D."/>
            <person name="Savage R."/>
            <person name="Osoegawa K."/>
            <person name="de Jong P."/>
            <person name="Grimwood J."/>
            <person name="Chapman J.A."/>
            <person name="Shapiro H."/>
            <person name="Aerts A."/>
            <person name="Otillar R.P."/>
            <person name="Terry A.Y."/>
            <person name="Boore J.L."/>
            <person name="Grigoriev I.V."/>
            <person name="Lindberg D.R."/>
            <person name="Seaver E.C."/>
            <person name="Weisblat D.A."/>
            <person name="Putnam N.H."/>
            <person name="Rokhsar D.S."/>
        </authorList>
    </citation>
    <scope>NUCLEOTIDE SEQUENCE</scope>
</reference>
<feature type="region of interest" description="Disordered" evidence="11">
    <location>
        <begin position="288"/>
        <end position="317"/>
    </location>
</feature>
<dbReference type="InterPro" id="IPR002110">
    <property type="entry name" value="Ankyrin_rpt"/>
</dbReference>
<keyword evidence="16" id="KW-1185">Reference proteome</keyword>
<keyword evidence="8" id="KW-0206">Cytoskeleton</keyword>
<dbReference type="Gene3D" id="1.25.40.20">
    <property type="entry name" value="Ankyrin repeat-containing domain"/>
    <property type="match status" value="1"/>
</dbReference>
<evidence type="ECO:0000256" key="1">
    <source>
        <dbReference type="ARBA" id="ARBA00004245"/>
    </source>
</evidence>
<feature type="region of interest" description="Disordered" evidence="11">
    <location>
        <begin position="1630"/>
        <end position="1656"/>
    </location>
</feature>
<dbReference type="eggNOG" id="KOG4177">
    <property type="taxonomic scope" value="Eukaryota"/>
</dbReference>
<dbReference type="PANTHER" id="PTHR24123:SF141">
    <property type="entry name" value="ANKYRIN 2, ISOFORM U"/>
    <property type="match status" value="1"/>
</dbReference>
<keyword evidence="7" id="KW-0472">Membrane</keyword>
<evidence type="ECO:0000256" key="2">
    <source>
        <dbReference type="ARBA" id="ARBA00004370"/>
    </source>
</evidence>
<evidence type="ECO:0000256" key="3">
    <source>
        <dbReference type="ARBA" id="ARBA00022490"/>
    </source>
</evidence>
<feature type="region of interest" description="Disordered" evidence="11">
    <location>
        <begin position="352"/>
        <end position="373"/>
    </location>
</feature>
<evidence type="ECO:0000256" key="9">
    <source>
        <dbReference type="PROSITE-ProRule" id="PRU00023"/>
    </source>
</evidence>
<dbReference type="GeneID" id="20211681"/>
<feature type="compositionally biased region" description="Polar residues" evidence="11">
    <location>
        <begin position="1195"/>
        <end position="1205"/>
    </location>
</feature>
<gene>
    <name evidence="15" type="primary">20211681</name>
    <name evidence="14" type="ORF">HELRODRAFT_190718</name>
</gene>
<evidence type="ECO:0000256" key="5">
    <source>
        <dbReference type="ARBA" id="ARBA00022737"/>
    </source>
</evidence>
<dbReference type="InterPro" id="IPR051165">
    <property type="entry name" value="Multifunctional_ANK_Repeat"/>
</dbReference>
<reference evidence="15" key="3">
    <citation type="submission" date="2015-06" db="UniProtKB">
        <authorList>
            <consortium name="EnsemblMetazoa"/>
        </authorList>
    </citation>
    <scope>IDENTIFICATION</scope>
</reference>
<dbReference type="InterPro" id="IPR040745">
    <property type="entry name" value="Ankyrin_UPA"/>
</dbReference>
<dbReference type="PROSITE" id="PS50088">
    <property type="entry name" value="ANK_REPEAT"/>
    <property type="match status" value="3"/>
</dbReference>
<dbReference type="Pfam" id="PF00791">
    <property type="entry name" value="ZU5"/>
    <property type="match status" value="1"/>
</dbReference>
<evidence type="ECO:0000256" key="10">
    <source>
        <dbReference type="SAM" id="Coils"/>
    </source>
</evidence>
<comment type="subcellular location">
    <subcellularLocation>
        <location evidence="1">Cytoplasm</location>
        <location evidence="1">Cytoskeleton</location>
    </subcellularLocation>
    <subcellularLocation>
        <location evidence="2">Membrane</location>
    </subcellularLocation>
</comment>
<evidence type="ECO:0000313" key="16">
    <source>
        <dbReference type="Proteomes" id="UP000015101"/>
    </source>
</evidence>
<dbReference type="GO" id="GO:0016020">
    <property type="term" value="C:membrane"/>
    <property type="evidence" value="ECO:0007669"/>
    <property type="project" value="UniProtKB-SubCell"/>
</dbReference>
<dbReference type="CDD" id="cd08317">
    <property type="entry name" value="Death_ank"/>
    <property type="match status" value="1"/>
</dbReference>
<evidence type="ECO:0008006" key="17">
    <source>
        <dbReference type="Google" id="ProtNLM"/>
    </source>
</evidence>
<feature type="repeat" description="ANK" evidence="9">
    <location>
        <begin position="116"/>
        <end position="148"/>
    </location>
</feature>
<dbReference type="InterPro" id="IPR036770">
    <property type="entry name" value="Ankyrin_rpt-contain_sf"/>
</dbReference>
<dbReference type="SMART" id="SM00248">
    <property type="entry name" value="ANK"/>
    <property type="match status" value="4"/>
</dbReference>
<evidence type="ECO:0000256" key="6">
    <source>
        <dbReference type="ARBA" id="ARBA00023043"/>
    </source>
</evidence>
<dbReference type="InterPro" id="IPR000906">
    <property type="entry name" value="ZU5_dom"/>
</dbReference>